<evidence type="ECO:0000313" key="1">
    <source>
        <dbReference type="EMBL" id="EAU77451.1"/>
    </source>
</evidence>
<protein>
    <submittedName>
        <fullName evidence="1">AGAP011567-PA</fullName>
    </submittedName>
</protein>
<comment type="caution">
    <text evidence="1">The sequence shown here is derived from an EMBL/GenBank/DDBJ whole genome shotgun (WGS) entry which is preliminary data.</text>
</comment>
<proteinExistence type="predicted"/>
<reference evidence="1" key="2">
    <citation type="submission" date="2002-03" db="EMBL/GenBank/DDBJ databases">
        <authorList>
            <consortium name="The Anopheles Genome Sequencing Consortium"/>
        </authorList>
    </citation>
    <scope>NUCLEOTIDE SEQUENCE</scope>
    <source>
        <strain evidence="1">PEST</strain>
    </source>
</reference>
<sequence>HFYNGISVFSSSNSEGRQTIVKFCKKVKYFAPNKNPPLRVSSARFLYRNGVVGANSSDSRQKECGCVCVFVRVVLWKVFVSQFVQCASVYRV</sequence>
<dbReference type="AlphaFoldDB" id="A0NC25"/>
<name>A0NC25_ANOGA</name>
<dbReference type="HOGENOM" id="CLU_2419251_0_0_1"/>
<organism evidence="1">
    <name type="scientific">Anopheles gambiae</name>
    <name type="common">African malaria mosquito</name>
    <dbReference type="NCBI Taxonomy" id="7165"/>
    <lineage>
        <taxon>Eukaryota</taxon>
        <taxon>Metazoa</taxon>
        <taxon>Ecdysozoa</taxon>
        <taxon>Arthropoda</taxon>
        <taxon>Hexapoda</taxon>
        <taxon>Insecta</taxon>
        <taxon>Pterygota</taxon>
        <taxon>Neoptera</taxon>
        <taxon>Endopterygota</taxon>
        <taxon>Diptera</taxon>
        <taxon>Nematocera</taxon>
        <taxon>Culicoidea</taxon>
        <taxon>Culicidae</taxon>
        <taxon>Anophelinae</taxon>
        <taxon>Anopheles</taxon>
    </lineage>
</organism>
<feature type="non-terminal residue" evidence="1">
    <location>
        <position position="1"/>
    </location>
</feature>
<accession>A0NC25</accession>
<reference evidence="1" key="5">
    <citation type="submission" date="2011-05" db="EMBL/GenBank/DDBJ databases">
        <authorList>
            <consortium name="VectorBase"/>
        </authorList>
    </citation>
    <scope>NUCLEOTIDE SEQUENCE</scope>
    <source>
        <strain evidence="1">PEST</strain>
    </source>
</reference>
<dbReference type="EMBL" id="AAAB01008834">
    <property type="protein sequence ID" value="EAU77451.1"/>
    <property type="molecule type" value="Genomic_DNA"/>
</dbReference>
<reference evidence="1" key="1">
    <citation type="journal article" date="2002" name="Science">
        <title>The genome sequence of the malaria mosquito Anopheles gambiae.</title>
        <authorList>
            <person name="Holt R.A."/>
            <person name="Subramanian G.M."/>
            <person name="Halpern A."/>
            <person name="Sutton G.G."/>
            <person name="Charlab R."/>
            <person name="Nusskern D.R."/>
            <person name="Wincker P."/>
            <person name="Clark A.G."/>
            <person name="Ribeiro J.M."/>
            <person name="Wides R."/>
            <person name="Salzberg S.L."/>
            <person name="Loftus B."/>
            <person name="Yandell M."/>
            <person name="Majoros W.H."/>
            <person name="Rusch D.B."/>
            <person name="Lai Z."/>
            <person name="Kraft C.L."/>
            <person name="Abril J.F."/>
            <person name="Anthouard V."/>
            <person name="Arensburger P."/>
            <person name="Atkinson P.W."/>
            <person name="Baden H."/>
            <person name="de Berardinis V."/>
            <person name="Baldwin D."/>
            <person name="Benes V."/>
            <person name="Biedler J."/>
            <person name="Blass C."/>
            <person name="Bolanos R."/>
            <person name="Boscus D."/>
            <person name="Barnstead M."/>
            <person name="Cai S."/>
            <person name="Center A."/>
            <person name="Chaturverdi K."/>
            <person name="Christophides G.K."/>
            <person name="Chrystal M.A."/>
            <person name="Clamp M."/>
            <person name="Cravchik A."/>
            <person name="Curwen V."/>
            <person name="Dana A."/>
            <person name="Delcher A."/>
            <person name="Dew I."/>
            <person name="Evans C.A."/>
            <person name="Flanigan M."/>
            <person name="Grundschober-Freimoser A."/>
            <person name="Friedli L."/>
            <person name="Gu Z."/>
            <person name="Guan P."/>
            <person name="Guigo R."/>
            <person name="Hillenmeyer M.E."/>
            <person name="Hladun S.L."/>
            <person name="Hogan J.R."/>
            <person name="Hong Y.S."/>
            <person name="Hoover J."/>
            <person name="Jaillon O."/>
            <person name="Ke Z."/>
            <person name="Kodira C."/>
            <person name="Kokoza E."/>
            <person name="Koutsos A."/>
            <person name="Letunic I."/>
            <person name="Levitsky A."/>
            <person name="Liang Y."/>
            <person name="Lin J.J."/>
            <person name="Lobo N.F."/>
            <person name="Lopez J.R."/>
            <person name="Malek J.A."/>
            <person name="McIntosh T.C."/>
            <person name="Meister S."/>
            <person name="Miller J."/>
            <person name="Mobarry C."/>
            <person name="Mongin E."/>
            <person name="Murphy S.D."/>
            <person name="O'Brochta D.A."/>
            <person name="Pfannkoch C."/>
            <person name="Qi R."/>
            <person name="Regier M.A."/>
            <person name="Remington K."/>
            <person name="Shao H."/>
            <person name="Sharakhova M.V."/>
            <person name="Sitter C.D."/>
            <person name="Shetty J."/>
            <person name="Smith T.J."/>
            <person name="Strong R."/>
            <person name="Sun J."/>
            <person name="Thomasova D."/>
            <person name="Ton L.Q."/>
            <person name="Topalis P."/>
            <person name="Tu Z."/>
            <person name="Unger M.F."/>
            <person name="Walenz B."/>
            <person name="Wang A."/>
            <person name="Wang J."/>
            <person name="Wang M."/>
            <person name="Wang X."/>
            <person name="Woodford K.J."/>
            <person name="Wortman J.R."/>
            <person name="Wu M."/>
            <person name="Yao A."/>
            <person name="Zdobnov E.M."/>
            <person name="Zhang H."/>
            <person name="Zhao Q."/>
            <person name="Zhao S."/>
            <person name="Zhu S.C."/>
            <person name="Zhimulev I."/>
            <person name="Coluzzi M."/>
            <person name="della Torre A."/>
            <person name="Roth C.W."/>
            <person name="Louis C."/>
            <person name="Kalush F."/>
            <person name="Mural R.J."/>
            <person name="Myers E.W."/>
            <person name="Adams M.D."/>
            <person name="Smith H.O."/>
            <person name="Broder S."/>
            <person name="Gardner M.J."/>
            <person name="Fraser C.M."/>
            <person name="Birney E."/>
            <person name="Bork P."/>
            <person name="Brey P.T."/>
            <person name="Venter J.C."/>
            <person name="Weissenbach J."/>
            <person name="Kafatos F.C."/>
            <person name="Collins F.H."/>
            <person name="Hoffman S.L."/>
        </authorList>
    </citation>
    <scope>NUCLEOTIDE SEQUENCE [LARGE SCALE GENOMIC DNA]</scope>
    <source>
        <strain evidence="1">PEST</strain>
    </source>
</reference>
<dbReference type="PaxDb" id="7165-AGAP011567-PA"/>
<reference evidence="1" key="4">
    <citation type="journal article" date="2007" name="Genome Biol.">
        <title>Update of the Anopheles gambiae PEST genome assembly.</title>
        <authorList>
            <person name="Sharakhova M.V."/>
            <person name="Hammond M.P."/>
            <person name="Lobo N.F."/>
            <person name="Krzywinski J."/>
            <person name="Unger M.F."/>
            <person name="Hillenmeyer M.E."/>
            <person name="Bruggner R.V."/>
            <person name="Birney E."/>
            <person name="Collins F.H."/>
        </authorList>
    </citation>
    <scope>NUCLEOTIDE SEQUENCE</scope>
    <source>
        <strain evidence="1">PEST</strain>
    </source>
</reference>
<gene>
    <name evidence="1" type="ORF">AgaP_AGAP011567</name>
</gene>
<reference evidence="1" key="3">
    <citation type="journal article" date="2004" name="Trends Parasitol.">
        <title>The Anopheles gambiae genome: an update.</title>
        <authorList>
            <person name="Mongin E."/>
            <person name="Louis C."/>
            <person name="Holt R.A."/>
            <person name="Birney E."/>
            <person name="Collins F.H."/>
        </authorList>
    </citation>
    <scope>NUCLEOTIDE SEQUENCE</scope>
    <source>
        <strain evidence="1">PEST</strain>
    </source>
</reference>